<keyword evidence="3" id="KW-0804">Transcription</keyword>
<dbReference type="PROSITE" id="PS00041">
    <property type="entry name" value="HTH_ARAC_FAMILY_1"/>
    <property type="match status" value="1"/>
</dbReference>
<dbReference type="Proteomes" id="UP000823891">
    <property type="component" value="Unassembled WGS sequence"/>
</dbReference>
<dbReference type="SUPFAM" id="SSF55136">
    <property type="entry name" value="Probable bacterial effector-binding domain"/>
    <property type="match status" value="1"/>
</dbReference>
<dbReference type="InterPro" id="IPR011256">
    <property type="entry name" value="Reg_factor_effector_dom_sf"/>
</dbReference>
<dbReference type="GO" id="GO:0003700">
    <property type="term" value="F:DNA-binding transcription factor activity"/>
    <property type="evidence" value="ECO:0007669"/>
    <property type="project" value="InterPro"/>
</dbReference>
<reference evidence="5" key="1">
    <citation type="journal article" date="2021" name="PeerJ">
        <title>Extensive microbial diversity within the chicken gut microbiome revealed by metagenomics and culture.</title>
        <authorList>
            <person name="Gilroy R."/>
            <person name="Ravi A."/>
            <person name="Getino M."/>
            <person name="Pursley I."/>
            <person name="Horton D.L."/>
            <person name="Alikhan N.F."/>
            <person name="Baker D."/>
            <person name="Gharbi K."/>
            <person name="Hall N."/>
            <person name="Watson M."/>
            <person name="Adriaenssens E.M."/>
            <person name="Foster-Nyarko E."/>
            <person name="Jarju S."/>
            <person name="Secka A."/>
            <person name="Antonio M."/>
            <person name="Oren A."/>
            <person name="Chaudhuri R.R."/>
            <person name="La Ragione R."/>
            <person name="Hildebrand F."/>
            <person name="Pallen M.J."/>
        </authorList>
    </citation>
    <scope>NUCLEOTIDE SEQUENCE</scope>
    <source>
        <strain evidence="5">USAMLcec2-132</strain>
    </source>
</reference>
<dbReference type="InterPro" id="IPR010499">
    <property type="entry name" value="AraC_E-bd"/>
</dbReference>
<dbReference type="SUPFAM" id="SSF46689">
    <property type="entry name" value="Homeodomain-like"/>
    <property type="match status" value="2"/>
</dbReference>
<dbReference type="EMBL" id="DWWS01000045">
    <property type="protein sequence ID" value="HJC24514.1"/>
    <property type="molecule type" value="Genomic_DNA"/>
</dbReference>
<evidence type="ECO:0000259" key="4">
    <source>
        <dbReference type="PROSITE" id="PS01124"/>
    </source>
</evidence>
<dbReference type="Pfam" id="PF06445">
    <property type="entry name" value="GyrI-like"/>
    <property type="match status" value="1"/>
</dbReference>
<dbReference type="PANTHER" id="PTHR47504:SF5">
    <property type="entry name" value="RIGHT ORIGIN-BINDING PROTEIN"/>
    <property type="match status" value="1"/>
</dbReference>
<comment type="caution">
    <text evidence="5">The sequence shown here is derived from an EMBL/GenBank/DDBJ whole genome shotgun (WGS) entry which is preliminary data.</text>
</comment>
<dbReference type="AlphaFoldDB" id="A0A9D2NIT0"/>
<gene>
    <name evidence="5" type="ORF">H9761_12505</name>
</gene>
<feature type="domain" description="HTH araC/xylS-type" evidence="4">
    <location>
        <begin position="8"/>
        <end position="107"/>
    </location>
</feature>
<dbReference type="InterPro" id="IPR009057">
    <property type="entry name" value="Homeodomain-like_sf"/>
</dbReference>
<evidence type="ECO:0000256" key="2">
    <source>
        <dbReference type="ARBA" id="ARBA00023125"/>
    </source>
</evidence>
<evidence type="ECO:0000313" key="6">
    <source>
        <dbReference type="Proteomes" id="UP000823891"/>
    </source>
</evidence>
<dbReference type="InterPro" id="IPR029442">
    <property type="entry name" value="GyrI-like"/>
</dbReference>
<dbReference type="SMART" id="SM00871">
    <property type="entry name" value="AraC_E_bind"/>
    <property type="match status" value="1"/>
</dbReference>
<evidence type="ECO:0000256" key="3">
    <source>
        <dbReference type="ARBA" id="ARBA00023163"/>
    </source>
</evidence>
<evidence type="ECO:0000313" key="5">
    <source>
        <dbReference type="EMBL" id="HJC24514.1"/>
    </source>
</evidence>
<dbReference type="Gene3D" id="1.10.10.60">
    <property type="entry name" value="Homeodomain-like"/>
    <property type="match status" value="2"/>
</dbReference>
<dbReference type="InterPro" id="IPR018060">
    <property type="entry name" value="HTH_AraC"/>
</dbReference>
<evidence type="ECO:0000256" key="1">
    <source>
        <dbReference type="ARBA" id="ARBA00023015"/>
    </source>
</evidence>
<accession>A0A9D2NIT0</accession>
<protein>
    <submittedName>
        <fullName evidence="5">AraC family transcriptional regulator</fullName>
    </submittedName>
</protein>
<dbReference type="GO" id="GO:0043565">
    <property type="term" value="F:sequence-specific DNA binding"/>
    <property type="evidence" value="ECO:0007669"/>
    <property type="project" value="InterPro"/>
</dbReference>
<dbReference type="Pfam" id="PF12833">
    <property type="entry name" value="HTH_18"/>
    <property type="match status" value="1"/>
</dbReference>
<sequence>MEWLKRLSAAIDYIEKNLDGEISYEEAAGIACCSVFYFQRIFSYVVTGISLSEYIRRRRMTQAAFELQRTGARVVDIALKYGYASPTAFNRAFQSVHNITPAAARREGSRLNAYPAIRFSVQVTGGNAMTYHIEEKQPLRLVGVRIPLTGDMEENFKRIPGFWKEILGNGLFSRLSSLPCGLSGREQGKILGVSVYEGPESFFYYIGAATDAPVPPGMEEVTIPSGTWAVFENNGFFQEKVQDIFKRFFTEWLPFSGYEYAGLPDVEVYPVCGETPVSGHSEVWIGVRRSREDEACFI</sequence>
<organism evidence="5 6">
    <name type="scientific">Candidatus Eisenbergiella merdavium</name>
    <dbReference type="NCBI Taxonomy" id="2838551"/>
    <lineage>
        <taxon>Bacteria</taxon>
        <taxon>Bacillati</taxon>
        <taxon>Bacillota</taxon>
        <taxon>Clostridia</taxon>
        <taxon>Lachnospirales</taxon>
        <taxon>Lachnospiraceae</taxon>
        <taxon>Eisenbergiella</taxon>
    </lineage>
</organism>
<dbReference type="PANTHER" id="PTHR47504">
    <property type="entry name" value="RIGHT ORIGIN-BINDING PROTEIN"/>
    <property type="match status" value="1"/>
</dbReference>
<proteinExistence type="predicted"/>
<dbReference type="Gene3D" id="3.20.80.10">
    <property type="entry name" value="Regulatory factor, effector binding domain"/>
    <property type="match status" value="1"/>
</dbReference>
<name>A0A9D2NIT0_9FIRM</name>
<dbReference type="InterPro" id="IPR018062">
    <property type="entry name" value="HTH_AraC-typ_CS"/>
</dbReference>
<dbReference type="SMART" id="SM00342">
    <property type="entry name" value="HTH_ARAC"/>
    <property type="match status" value="1"/>
</dbReference>
<keyword evidence="2" id="KW-0238">DNA-binding</keyword>
<dbReference type="InterPro" id="IPR050959">
    <property type="entry name" value="MarA-like"/>
</dbReference>
<keyword evidence="1" id="KW-0805">Transcription regulation</keyword>
<dbReference type="PROSITE" id="PS01124">
    <property type="entry name" value="HTH_ARAC_FAMILY_2"/>
    <property type="match status" value="1"/>
</dbReference>
<reference evidence="5" key="2">
    <citation type="submission" date="2021-04" db="EMBL/GenBank/DDBJ databases">
        <authorList>
            <person name="Gilroy R."/>
        </authorList>
    </citation>
    <scope>NUCLEOTIDE SEQUENCE</scope>
    <source>
        <strain evidence="5">USAMLcec2-132</strain>
    </source>
</reference>